<dbReference type="GO" id="GO:0004622">
    <property type="term" value="F:phosphatidylcholine lysophospholipase activity"/>
    <property type="evidence" value="ECO:0007669"/>
    <property type="project" value="TreeGrafter"/>
</dbReference>
<dbReference type="Pfam" id="PF13472">
    <property type="entry name" value="Lipase_GDSL_2"/>
    <property type="match status" value="1"/>
</dbReference>
<dbReference type="OrthoDB" id="505607at2759"/>
<organism evidence="2">
    <name type="scientific">Medioppia subpectinata</name>
    <dbReference type="NCBI Taxonomy" id="1979941"/>
    <lineage>
        <taxon>Eukaryota</taxon>
        <taxon>Metazoa</taxon>
        <taxon>Ecdysozoa</taxon>
        <taxon>Arthropoda</taxon>
        <taxon>Chelicerata</taxon>
        <taxon>Arachnida</taxon>
        <taxon>Acari</taxon>
        <taxon>Acariformes</taxon>
        <taxon>Sarcoptiformes</taxon>
        <taxon>Oribatida</taxon>
        <taxon>Brachypylina</taxon>
        <taxon>Oppioidea</taxon>
        <taxon>Oppiidae</taxon>
        <taxon>Medioppia</taxon>
    </lineage>
</organism>
<proteinExistence type="predicted"/>
<dbReference type="InterPro" id="IPR036514">
    <property type="entry name" value="SGNH_hydro_sf"/>
</dbReference>
<protein>
    <recommendedName>
        <fullName evidence="1">SGNH hydrolase-type esterase domain-containing protein</fullName>
    </recommendedName>
</protein>
<accession>A0A7R9KSP6</accession>
<dbReference type="InterPro" id="IPR051532">
    <property type="entry name" value="Ester_Hydrolysis_Enzymes"/>
</dbReference>
<sequence length="181" mass="20633">MFVGDSITQGWSLFGKIVWELHYDAGRHTYNYGISGDTTSNVIYRIRDKEFDGLQANVTVLMIGTNNIWHNNNTAEDVKHGIVEIITELLTKMPATKILLLGNLPAPWPDQCKELNALLAKLANNKNIFFLDMWSAFVNKTGKQIANLFLPDGVHPNESRYEVWQKTMDPVLRKLYPLINN</sequence>
<gene>
    <name evidence="2" type="ORF">OSB1V03_LOCUS9101</name>
</gene>
<dbReference type="EMBL" id="OC860561">
    <property type="protein sequence ID" value="CAD7628680.1"/>
    <property type="molecule type" value="Genomic_DNA"/>
</dbReference>
<keyword evidence="3" id="KW-1185">Reference proteome</keyword>
<evidence type="ECO:0000313" key="2">
    <source>
        <dbReference type="EMBL" id="CAD7628680.1"/>
    </source>
</evidence>
<dbReference type="EMBL" id="CAJPIZ010005986">
    <property type="protein sequence ID" value="CAG2109110.1"/>
    <property type="molecule type" value="Genomic_DNA"/>
</dbReference>
<evidence type="ECO:0000259" key="1">
    <source>
        <dbReference type="Pfam" id="PF13472"/>
    </source>
</evidence>
<dbReference type="SUPFAM" id="SSF52266">
    <property type="entry name" value="SGNH hydrolase"/>
    <property type="match status" value="1"/>
</dbReference>
<dbReference type="Gene3D" id="3.40.50.1110">
    <property type="entry name" value="SGNH hydrolase"/>
    <property type="match status" value="1"/>
</dbReference>
<dbReference type="PANTHER" id="PTHR30383">
    <property type="entry name" value="THIOESTERASE 1/PROTEASE 1/LYSOPHOSPHOLIPASE L1"/>
    <property type="match status" value="1"/>
</dbReference>
<reference evidence="2" key="1">
    <citation type="submission" date="2020-11" db="EMBL/GenBank/DDBJ databases">
        <authorList>
            <person name="Tran Van P."/>
        </authorList>
    </citation>
    <scope>NUCLEOTIDE SEQUENCE</scope>
</reference>
<dbReference type="InterPro" id="IPR013830">
    <property type="entry name" value="SGNH_hydro"/>
</dbReference>
<dbReference type="PANTHER" id="PTHR30383:SF32">
    <property type="entry name" value="SGNH-HYDROLASE"/>
    <property type="match status" value="1"/>
</dbReference>
<dbReference type="AlphaFoldDB" id="A0A7R9KSP6"/>
<evidence type="ECO:0000313" key="3">
    <source>
        <dbReference type="Proteomes" id="UP000759131"/>
    </source>
</evidence>
<feature type="domain" description="SGNH hydrolase-type esterase" evidence="1">
    <location>
        <begin position="2"/>
        <end position="162"/>
    </location>
</feature>
<dbReference type="Proteomes" id="UP000759131">
    <property type="component" value="Unassembled WGS sequence"/>
</dbReference>
<name>A0A7R9KSP6_9ACAR</name>